<dbReference type="PROSITE" id="PS50937">
    <property type="entry name" value="HTH_MERR_2"/>
    <property type="match status" value="1"/>
</dbReference>
<dbReference type="InterPro" id="IPR000551">
    <property type="entry name" value="MerR-type_HTH_dom"/>
</dbReference>
<gene>
    <name evidence="2" type="ORF">FHX37_2925</name>
</gene>
<dbReference type="AlphaFoldDB" id="A0A543NM77"/>
<dbReference type="RefSeq" id="WP_141924370.1">
    <property type="nucleotide sequence ID" value="NZ_VFQC01000001.1"/>
</dbReference>
<feature type="domain" description="HTH merR-type" evidence="1">
    <location>
        <begin position="11"/>
        <end position="72"/>
    </location>
</feature>
<keyword evidence="3" id="KW-1185">Reference proteome</keyword>
<proteinExistence type="predicted"/>
<dbReference type="Pfam" id="PF13411">
    <property type="entry name" value="MerR_1"/>
    <property type="match status" value="1"/>
</dbReference>
<organism evidence="2 3">
    <name type="scientific">Haloactinospora alba</name>
    <dbReference type="NCBI Taxonomy" id="405555"/>
    <lineage>
        <taxon>Bacteria</taxon>
        <taxon>Bacillati</taxon>
        <taxon>Actinomycetota</taxon>
        <taxon>Actinomycetes</taxon>
        <taxon>Streptosporangiales</taxon>
        <taxon>Nocardiopsidaceae</taxon>
        <taxon>Haloactinospora</taxon>
    </lineage>
</organism>
<reference evidence="2 3" key="1">
    <citation type="submission" date="2019-06" db="EMBL/GenBank/DDBJ databases">
        <title>Sequencing the genomes of 1000 actinobacteria strains.</title>
        <authorList>
            <person name="Klenk H.-P."/>
        </authorList>
    </citation>
    <scope>NUCLEOTIDE SEQUENCE [LARGE SCALE GENOMIC DNA]</scope>
    <source>
        <strain evidence="2 3">DSM 45015</strain>
    </source>
</reference>
<dbReference type="GO" id="GO:0003677">
    <property type="term" value="F:DNA binding"/>
    <property type="evidence" value="ECO:0007669"/>
    <property type="project" value="InterPro"/>
</dbReference>
<dbReference type="InterPro" id="IPR009061">
    <property type="entry name" value="DNA-bd_dom_put_sf"/>
</dbReference>
<evidence type="ECO:0000313" key="3">
    <source>
        <dbReference type="Proteomes" id="UP000317422"/>
    </source>
</evidence>
<dbReference type="Gene3D" id="1.10.1660.10">
    <property type="match status" value="1"/>
</dbReference>
<name>A0A543NM77_9ACTN</name>
<dbReference type="Proteomes" id="UP000317422">
    <property type="component" value="Unassembled WGS sequence"/>
</dbReference>
<dbReference type="SUPFAM" id="SSF46955">
    <property type="entry name" value="Putative DNA-binding domain"/>
    <property type="match status" value="1"/>
</dbReference>
<protein>
    <submittedName>
        <fullName evidence="2">Excisionase family DNA binding protein</fullName>
    </submittedName>
</protein>
<dbReference type="GO" id="GO:0006355">
    <property type="term" value="P:regulation of DNA-templated transcription"/>
    <property type="evidence" value="ECO:0007669"/>
    <property type="project" value="InterPro"/>
</dbReference>
<accession>A0A543NM77</accession>
<dbReference type="OrthoDB" id="9800334at2"/>
<dbReference type="EMBL" id="VFQC01000001">
    <property type="protein sequence ID" value="TQN32936.1"/>
    <property type="molecule type" value="Genomic_DNA"/>
</dbReference>
<evidence type="ECO:0000259" key="1">
    <source>
        <dbReference type="PROSITE" id="PS50937"/>
    </source>
</evidence>
<sequence length="72" mass="7770">MTIPQNWSTTLLRPGDVAEVFGVTTSTVNAWVRQGHLAPVLVTPGGHRRFLPQDVQALRATTHHQDDGGGQA</sequence>
<evidence type="ECO:0000313" key="2">
    <source>
        <dbReference type="EMBL" id="TQN32936.1"/>
    </source>
</evidence>
<comment type="caution">
    <text evidence="2">The sequence shown here is derived from an EMBL/GenBank/DDBJ whole genome shotgun (WGS) entry which is preliminary data.</text>
</comment>